<comment type="caution">
    <text evidence="2">The sequence shown here is derived from an EMBL/GenBank/DDBJ whole genome shotgun (WGS) entry which is preliminary data.</text>
</comment>
<sequence>MNKRILIFGSGVIGSVYGGLLAKAGYDVSLLARGKRLKDLQEKGLLLRRAMRPQAETETVGVRVVPELCPDDAYDYVFVTLRAEQVEEALPVLATNTSSCFVFMVNHADGYDCWESTIGKDRVIAAFPGAGGRVDEEGKVFYSLTSRPIQPTTLGEPDGSLTPRIRELRRMLRKAGFPTVISRNMDAWQKTHLALVCPLACAIYFDGGNSRTLANNRHVLTQLCKALRETFAFIQHSGIGITPGKYRFMRVVPLPLMRFVLSHIYASSWAETFIDDHTRHARGEMMHLTEALIALAARHGCELIELGRLLTGRIDSK</sequence>
<dbReference type="InterPro" id="IPR036291">
    <property type="entry name" value="NAD(P)-bd_dom_sf"/>
</dbReference>
<reference evidence="2 3" key="1">
    <citation type="submission" date="2018-11" db="EMBL/GenBank/DDBJ databases">
        <title>Genomes From Bacteria Associated with the Canine Oral Cavity: a Test Case for Automated Genome-Based Taxonomic Assignment.</title>
        <authorList>
            <person name="Coil D.A."/>
            <person name="Jospin G."/>
            <person name="Darling A.E."/>
            <person name="Wallis C."/>
            <person name="Davis I.J."/>
            <person name="Harris S."/>
            <person name="Eisen J.A."/>
            <person name="Holcombe L.J."/>
            <person name="O'Flynn C."/>
        </authorList>
    </citation>
    <scope>NUCLEOTIDE SEQUENCE [LARGE SCALE GENOMIC DNA]</scope>
    <source>
        <strain evidence="2 3">OH1426_COT-023</strain>
    </source>
</reference>
<gene>
    <name evidence="2" type="ORF">EII41_06780</name>
</gene>
<accession>A0A3P1YW09</accession>
<evidence type="ECO:0000259" key="1">
    <source>
        <dbReference type="Pfam" id="PF02558"/>
    </source>
</evidence>
<dbReference type="EMBL" id="RQYN01000021">
    <property type="protein sequence ID" value="RRD75212.1"/>
    <property type="molecule type" value="Genomic_DNA"/>
</dbReference>
<dbReference type="AlphaFoldDB" id="A0A3P1YW09"/>
<dbReference type="Pfam" id="PF02558">
    <property type="entry name" value="ApbA"/>
    <property type="match status" value="1"/>
</dbReference>
<name>A0A3P1YW09_TANFO</name>
<proteinExistence type="predicted"/>
<dbReference type="Gene3D" id="3.40.50.720">
    <property type="entry name" value="NAD(P)-binding Rossmann-like Domain"/>
    <property type="match status" value="1"/>
</dbReference>
<protein>
    <submittedName>
        <fullName evidence="2">Ketopantoate reductase family protein</fullName>
    </submittedName>
</protein>
<evidence type="ECO:0000313" key="2">
    <source>
        <dbReference type="EMBL" id="RRD75212.1"/>
    </source>
</evidence>
<dbReference type="RefSeq" id="WP_124789960.1">
    <property type="nucleotide sequence ID" value="NZ_RQYN01000021.1"/>
</dbReference>
<organism evidence="2 3">
    <name type="scientific">Tannerella forsythia</name>
    <name type="common">Bacteroides forsythus</name>
    <dbReference type="NCBI Taxonomy" id="28112"/>
    <lineage>
        <taxon>Bacteria</taxon>
        <taxon>Pseudomonadati</taxon>
        <taxon>Bacteroidota</taxon>
        <taxon>Bacteroidia</taxon>
        <taxon>Bacteroidales</taxon>
        <taxon>Tannerellaceae</taxon>
        <taxon>Tannerella</taxon>
    </lineage>
</organism>
<dbReference type="Proteomes" id="UP000279860">
    <property type="component" value="Unassembled WGS sequence"/>
</dbReference>
<dbReference type="SUPFAM" id="SSF51735">
    <property type="entry name" value="NAD(P)-binding Rossmann-fold domains"/>
    <property type="match status" value="1"/>
</dbReference>
<evidence type="ECO:0000313" key="3">
    <source>
        <dbReference type="Proteomes" id="UP000279860"/>
    </source>
</evidence>
<feature type="domain" description="Ketopantoate reductase N-terminal" evidence="1">
    <location>
        <begin position="5"/>
        <end position="142"/>
    </location>
</feature>
<dbReference type="InterPro" id="IPR013332">
    <property type="entry name" value="KPR_N"/>
</dbReference>